<keyword evidence="6 10" id="KW-0418">Kinase</keyword>
<keyword evidence="8" id="KW-0472">Membrane</keyword>
<keyword evidence="8" id="KW-1133">Transmembrane helix</keyword>
<dbReference type="InterPro" id="IPR036890">
    <property type="entry name" value="HATPase_C_sf"/>
</dbReference>
<dbReference type="GO" id="GO:0004673">
    <property type="term" value="F:protein histidine kinase activity"/>
    <property type="evidence" value="ECO:0007669"/>
    <property type="project" value="UniProtKB-EC"/>
</dbReference>
<dbReference type="Pfam" id="PF07536">
    <property type="entry name" value="HWE_HK"/>
    <property type="match status" value="1"/>
</dbReference>
<dbReference type="InterPro" id="IPR011102">
    <property type="entry name" value="Sig_transdc_His_kinase_HWE"/>
</dbReference>
<organism evidence="10 11">
    <name type="scientific">Candidatus Andeanibacterium colombiense</name>
    <dbReference type="NCBI Taxonomy" id="3121345"/>
    <lineage>
        <taxon>Bacteria</taxon>
        <taxon>Pseudomonadati</taxon>
        <taxon>Pseudomonadota</taxon>
        <taxon>Alphaproteobacteria</taxon>
        <taxon>Sphingomonadales</taxon>
        <taxon>Sphingomonadaceae</taxon>
        <taxon>Candidatus Andeanibacterium</taxon>
    </lineage>
</organism>
<proteinExistence type="predicted"/>
<gene>
    <name evidence="10" type="ORF">P0Y56_00520</name>
</gene>
<keyword evidence="7" id="KW-0067">ATP-binding</keyword>
<dbReference type="PANTHER" id="PTHR41523:SF7">
    <property type="entry name" value="HISTIDINE KINASE"/>
    <property type="match status" value="1"/>
</dbReference>
<feature type="transmembrane region" description="Helical" evidence="8">
    <location>
        <begin position="50"/>
        <end position="74"/>
    </location>
</feature>
<keyword evidence="3" id="KW-0597">Phosphoprotein</keyword>
<evidence type="ECO:0000256" key="2">
    <source>
        <dbReference type="ARBA" id="ARBA00012438"/>
    </source>
</evidence>
<keyword evidence="4" id="KW-0808">Transferase</keyword>
<keyword evidence="5" id="KW-0547">Nucleotide-binding</keyword>
<protein>
    <recommendedName>
        <fullName evidence="2">histidine kinase</fullName>
        <ecNumber evidence="2">2.7.13.3</ecNumber>
    </recommendedName>
</protein>
<reference evidence="10" key="1">
    <citation type="submission" date="2023-03" db="EMBL/GenBank/DDBJ databases">
        <title>Andean soil-derived lignocellulolytic bacterial consortium as a source of novel taxa and putative plastic-active enzymes.</title>
        <authorList>
            <person name="Diaz-Garcia L."/>
            <person name="Chuvochina M."/>
            <person name="Feuerriegel G."/>
            <person name="Bunk B."/>
            <person name="Sproer C."/>
            <person name="Streit W.R."/>
            <person name="Rodriguez L.M."/>
            <person name="Overmann J."/>
            <person name="Jimenez D.J."/>
        </authorList>
    </citation>
    <scope>NUCLEOTIDE SEQUENCE</scope>
    <source>
        <strain evidence="10">MAG 26</strain>
    </source>
</reference>
<dbReference type="EMBL" id="CP119316">
    <property type="protein sequence ID" value="WEK46806.1"/>
    <property type="molecule type" value="Genomic_DNA"/>
</dbReference>
<evidence type="ECO:0000259" key="9">
    <source>
        <dbReference type="SMART" id="SM00911"/>
    </source>
</evidence>
<dbReference type="Proteomes" id="UP001218362">
    <property type="component" value="Chromosome"/>
</dbReference>
<feature type="domain" description="Signal transduction histidine kinase HWE region" evidence="9">
    <location>
        <begin position="135"/>
        <end position="214"/>
    </location>
</feature>
<keyword evidence="8" id="KW-0812">Transmembrane</keyword>
<evidence type="ECO:0000313" key="10">
    <source>
        <dbReference type="EMBL" id="WEK46806.1"/>
    </source>
</evidence>
<dbReference type="EC" id="2.7.13.3" evidence="2"/>
<accession>A0AAJ5X917</accession>
<evidence type="ECO:0000256" key="3">
    <source>
        <dbReference type="ARBA" id="ARBA00022553"/>
    </source>
</evidence>
<evidence type="ECO:0000256" key="5">
    <source>
        <dbReference type="ARBA" id="ARBA00022741"/>
    </source>
</evidence>
<dbReference type="KEGG" id="acob:P0Y56_00520"/>
<evidence type="ECO:0000256" key="6">
    <source>
        <dbReference type="ARBA" id="ARBA00022777"/>
    </source>
</evidence>
<name>A0AAJ5X917_9SPHN</name>
<feature type="transmembrane region" description="Helical" evidence="8">
    <location>
        <begin position="95"/>
        <end position="115"/>
    </location>
</feature>
<evidence type="ECO:0000256" key="7">
    <source>
        <dbReference type="ARBA" id="ARBA00022840"/>
    </source>
</evidence>
<evidence type="ECO:0000256" key="1">
    <source>
        <dbReference type="ARBA" id="ARBA00000085"/>
    </source>
</evidence>
<feature type="transmembrane region" description="Helical" evidence="8">
    <location>
        <begin position="20"/>
        <end position="38"/>
    </location>
</feature>
<evidence type="ECO:0000256" key="8">
    <source>
        <dbReference type="SAM" id="Phobius"/>
    </source>
</evidence>
<evidence type="ECO:0000313" key="11">
    <source>
        <dbReference type="Proteomes" id="UP001218362"/>
    </source>
</evidence>
<dbReference type="Gene3D" id="3.30.565.10">
    <property type="entry name" value="Histidine kinase-like ATPase, C-terminal domain"/>
    <property type="match status" value="1"/>
</dbReference>
<evidence type="ECO:0000256" key="4">
    <source>
        <dbReference type="ARBA" id="ARBA00022679"/>
    </source>
</evidence>
<dbReference type="SMART" id="SM00911">
    <property type="entry name" value="HWE_HK"/>
    <property type="match status" value="1"/>
</dbReference>
<sequence>MDRVPAFRRMLLAKPSLAHGMLWTGVAVAVPAGLRWVIDAGGVADTPFVTFYPAILLAALLLGWRYGAVTAVLAGIVVNRVLRFEPLDFRAPGDLLVILLFALTCSILISVAAMVRRLVEDQAAAAEREAVLNLELLHRVKNMLATVNSLATMTARHSDPGDFIDAFGGRVAALSRASDLLTLGREVQCDIRRLIETAIVPFRTEENFKLGGPDGELPRETCVPLGLALYELCTNAAKYGALSVPEGQVLLDWELHGEDRTVIRWRELGGPPVPEQRNAGLGSRLLRAQTGLAAVRLEFPVDGVRCEFEIDRP</sequence>
<dbReference type="PANTHER" id="PTHR41523">
    <property type="entry name" value="TWO-COMPONENT SYSTEM SENSOR PROTEIN"/>
    <property type="match status" value="1"/>
</dbReference>
<dbReference type="AlphaFoldDB" id="A0AAJ5X917"/>
<comment type="catalytic activity">
    <reaction evidence="1">
        <text>ATP + protein L-histidine = ADP + protein N-phospho-L-histidine.</text>
        <dbReference type="EC" id="2.7.13.3"/>
    </reaction>
</comment>
<dbReference type="GO" id="GO:0005524">
    <property type="term" value="F:ATP binding"/>
    <property type="evidence" value="ECO:0007669"/>
    <property type="project" value="UniProtKB-KW"/>
</dbReference>